<dbReference type="PANTHER" id="PTHR43844">
    <property type="entry name" value="METHIONINE SYNTHASE"/>
    <property type="match status" value="1"/>
</dbReference>
<dbReference type="GO" id="GO:0009086">
    <property type="term" value="P:methionine biosynthetic process"/>
    <property type="evidence" value="ECO:0007669"/>
    <property type="project" value="InterPro"/>
</dbReference>
<evidence type="ECO:0000313" key="2">
    <source>
        <dbReference type="EMBL" id="SEJ21127.1"/>
    </source>
</evidence>
<organism evidence="2 3">
    <name type="scientific">Propionispira arboris</name>
    <dbReference type="NCBI Taxonomy" id="84035"/>
    <lineage>
        <taxon>Bacteria</taxon>
        <taxon>Bacillati</taxon>
        <taxon>Bacillota</taxon>
        <taxon>Negativicutes</taxon>
        <taxon>Selenomonadales</taxon>
        <taxon>Selenomonadaceae</taxon>
        <taxon>Propionispira</taxon>
    </lineage>
</organism>
<dbReference type="CDD" id="cd03311">
    <property type="entry name" value="CIMS_C_terminal_like"/>
    <property type="match status" value="1"/>
</dbReference>
<reference evidence="2 3" key="1">
    <citation type="submission" date="2016-10" db="EMBL/GenBank/DDBJ databases">
        <authorList>
            <person name="de Groot N.N."/>
        </authorList>
    </citation>
    <scope>NUCLEOTIDE SEQUENCE [LARGE SCALE GENOMIC DNA]</scope>
    <source>
        <strain evidence="2 3">DSM 2179</strain>
    </source>
</reference>
<evidence type="ECO:0000259" key="1">
    <source>
        <dbReference type="Pfam" id="PF01717"/>
    </source>
</evidence>
<dbReference type="SUPFAM" id="SSF51726">
    <property type="entry name" value="UROD/MetE-like"/>
    <property type="match status" value="1"/>
</dbReference>
<proteinExistence type="predicted"/>
<dbReference type="GO" id="GO:0008270">
    <property type="term" value="F:zinc ion binding"/>
    <property type="evidence" value="ECO:0007669"/>
    <property type="project" value="InterPro"/>
</dbReference>
<evidence type="ECO:0000313" key="3">
    <source>
        <dbReference type="Proteomes" id="UP000199662"/>
    </source>
</evidence>
<sequence length="375" mass="42712">MTTTKSKNLHVPNHYDFVGSFLRPAALKIARHKFSKSEISAAELKIIEDKSIIGLIQKQKEIGLKSITDGEFRRSWWHLDFMWGLGGVKKVDLDAGYQFHGIETRAETACLTGKLNGANHPFVEHFKFVNQYAEETILARQTIPAPAQFLAELQRKENRTITQEIYPNNDDLITDIAAAYKTVLKDLYNAGCRNIQLDDCTWGMFCDKKYWEARQESQISLTELAVLYAKVNNLAISDRPDDLIITTHVCRGNYHSSWAAAGGYEPVANILFKENVDAFYLEYDSDRAGDFAPLRFITTQKVVLGLITSKTSKLENKDSLKERIFEATKYVPLNQLCLSPQCGFASTEEGNLLTEEQQWNKMKLVKEIAEEVWHE</sequence>
<dbReference type="EMBL" id="FNZK01000004">
    <property type="protein sequence ID" value="SEJ21127.1"/>
    <property type="molecule type" value="Genomic_DNA"/>
</dbReference>
<dbReference type="InterPro" id="IPR038071">
    <property type="entry name" value="UROD/MetE-like_sf"/>
</dbReference>
<protein>
    <submittedName>
        <fullName evidence="2">Methionine synthase II (Cobalamin-independent)</fullName>
    </submittedName>
</protein>
<dbReference type="AlphaFoldDB" id="A0A1H6X3I6"/>
<dbReference type="STRING" id="84035.SAMN05660742_104172"/>
<dbReference type="PANTHER" id="PTHR43844:SF1">
    <property type="entry name" value="METHIONINE SYNTHASE"/>
    <property type="match status" value="1"/>
</dbReference>
<name>A0A1H6X3I6_9FIRM</name>
<dbReference type="Gene3D" id="3.20.20.210">
    <property type="match status" value="1"/>
</dbReference>
<dbReference type="Proteomes" id="UP000199662">
    <property type="component" value="Unassembled WGS sequence"/>
</dbReference>
<feature type="domain" description="Cobalamin-independent methionine synthase MetE C-terminal/archaeal" evidence="1">
    <location>
        <begin position="169"/>
        <end position="348"/>
    </location>
</feature>
<dbReference type="NCBIfam" id="NF005085">
    <property type="entry name" value="PRK06520.1"/>
    <property type="match status" value="1"/>
</dbReference>
<accession>A0A1H6X3I6</accession>
<gene>
    <name evidence="2" type="ORF">SAMN05660742_104172</name>
</gene>
<dbReference type="InterPro" id="IPR002629">
    <property type="entry name" value="Met_Synth_C/arc"/>
</dbReference>
<keyword evidence="3" id="KW-1185">Reference proteome</keyword>
<dbReference type="RefSeq" id="WP_091830003.1">
    <property type="nucleotide sequence ID" value="NZ_FNZK01000004.1"/>
</dbReference>
<dbReference type="GO" id="GO:0003871">
    <property type="term" value="F:5-methyltetrahydropteroyltriglutamate-homocysteine S-methyltransferase activity"/>
    <property type="evidence" value="ECO:0007669"/>
    <property type="project" value="InterPro"/>
</dbReference>
<dbReference type="Pfam" id="PF01717">
    <property type="entry name" value="Meth_synt_2"/>
    <property type="match status" value="1"/>
</dbReference>